<organism evidence="1 2">
    <name type="scientific">Sorghum bicolor</name>
    <name type="common">Sorghum</name>
    <name type="synonym">Sorghum vulgare</name>
    <dbReference type="NCBI Taxonomy" id="4558"/>
    <lineage>
        <taxon>Eukaryota</taxon>
        <taxon>Viridiplantae</taxon>
        <taxon>Streptophyta</taxon>
        <taxon>Embryophyta</taxon>
        <taxon>Tracheophyta</taxon>
        <taxon>Spermatophyta</taxon>
        <taxon>Magnoliopsida</taxon>
        <taxon>Liliopsida</taxon>
        <taxon>Poales</taxon>
        <taxon>Poaceae</taxon>
        <taxon>PACMAD clade</taxon>
        <taxon>Panicoideae</taxon>
        <taxon>Andropogonodae</taxon>
        <taxon>Andropogoneae</taxon>
        <taxon>Sorghinae</taxon>
        <taxon>Sorghum</taxon>
    </lineage>
</organism>
<comment type="caution">
    <text evidence="1">The sequence shown here is derived from an EMBL/GenBank/DDBJ whole genome shotgun (WGS) entry which is preliminary data.</text>
</comment>
<protein>
    <submittedName>
        <fullName evidence="1">Uncharacterized protein</fullName>
    </submittedName>
</protein>
<reference evidence="1" key="1">
    <citation type="journal article" date="2019" name="BMC Genomics">
        <title>A new reference genome for Sorghum bicolor reveals high levels of sequence similarity between sweet and grain genotypes: implications for the genetics of sugar metabolism.</title>
        <authorList>
            <person name="Cooper E.A."/>
            <person name="Brenton Z.W."/>
            <person name="Flinn B.S."/>
            <person name="Jenkins J."/>
            <person name="Shu S."/>
            <person name="Flowers D."/>
            <person name="Luo F."/>
            <person name="Wang Y."/>
            <person name="Xia P."/>
            <person name="Barry K."/>
            <person name="Daum C."/>
            <person name="Lipzen A."/>
            <person name="Yoshinaga Y."/>
            <person name="Schmutz J."/>
            <person name="Saski C."/>
            <person name="Vermerris W."/>
            <person name="Kresovich S."/>
        </authorList>
    </citation>
    <scope>NUCLEOTIDE SEQUENCE</scope>
</reference>
<evidence type="ECO:0000313" key="2">
    <source>
        <dbReference type="Proteomes" id="UP000807115"/>
    </source>
</evidence>
<dbReference type="AlphaFoldDB" id="A0A921QTQ0"/>
<evidence type="ECO:0000313" key="1">
    <source>
        <dbReference type="EMBL" id="KAG0527656.1"/>
    </source>
</evidence>
<dbReference type="EMBL" id="CM027685">
    <property type="protein sequence ID" value="KAG0527656.1"/>
    <property type="molecule type" value="Genomic_DNA"/>
</dbReference>
<dbReference type="Proteomes" id="UP000807115">
    <property type="component" value="Chromosome 6"/>
</dbReference>
<reference evidence="1" key="2">
    <citation type="submission" date="2020-10" db="EMBL/GenBank/DDBJ databases">
        <authorList>
            <person name="Cooper E.A."/>
            <person name="Brenton Z.W."/>
            <person name="Flinn B.S."/>
            <person name="Jenkins J."/>
            <person name="Shu S."/>
            <person name="Flowers D."/>
            <person name="Luo F."/>
            <person name="Wang Y."/>
            <person name="Xia P."/>
            <person name="Barry K."/>
            <person name="Daum C."/>
            <person name="Lipzen A."/>
            <person name="Yoshinaga Y."/>
            <person name="Schmutz J."/>
            <person name="Saski C."/>
            <person name="Vermerris W."/>
            <person name="Kresovich S."/>
        </authorList>
    </citation>
    <scope>NUCLEOTIDE SEQUENCE</scope>
</reference>
<gene>
    <name evidence="1" type="ORF">BDA96_06G251800</name>
</gene>
<sequence>MAYFCVLQRVWPWESDSTRSELLLMASVGDEAVVAGLSRLATHTTVRLRSGMPWNQIATYRLVVLEPEPDGEKKPSAKTPPLEMSRSPGWSGLALVNWSSDLQTQIIRRSWSRRMKMDRCRTRLLLLEEKKIRQRGMQGIDGQSLPRLNLRSPQDLWPAFGSASSFGMPQPRNHLATNFLPKKCGGRFCRRSPSWRAATQKKSLQ</sequence>
<accession>A0A921QTQ0</accession>
<proteinExistence type="predicted"/>
<name>A0A921QTQ0_SORBI</name>